<dbReference type="AlphaFoldDB" id="A0A7D5LB27"/>
<evidence type="ECO:0000256" key="1">
    <source>
        <dbReference type="ARBA" id="ARBA00023002"/>
    </source>
</evidence>
<dbReference type="PANTHER" id="PTHR35176">
    <property type="entry name" value="HEME OXYGENASE HI_0854-RELATED"/>
    <property type="match status" value="1"/>
</dbReference>
<evidence type="ECO:0000256" key="2">
    <source>
        <dbReference type="SAM" id="MobiDB-lite"/>
    </source>
</evidence>
<reference evidence="3 4" key="1">
    <citation type="submission" date="2020-06" db="EMBL/GenBank/DDBJ databases">
        <title>NJ-3-1, isolated from saline soil.</title>
        <authorList>
            <person name="Cui H.L."/>
            <person name="Shi X."/>
        </authorList>
    </citation>
    <scope>NUCLEOTIDE SEQUENCE [LARGE SCALE GENOMIC DNA]</scope>
    <source>
        <strain evidence="3 4">NJ-3-1</strain>
    </source>
</reference>
<keyword evidence="4" id="KW-1185">Reference proteome</keyword>
<dbReference type="Proteomes" id="UP000509626">
    <property type="component" value="Chromosome"/>
</dbReference>
<dbReference type="GO" id="GO:0070967">
    <property type="term" value="F:coenzyme F420 binding"/>
    <property type="evidence" value="ECO:0007669"/>
    <property type="project" value="TreeGrafter"/>
</dbReference>
<dbReference type="RefSeq" id="WP_179269057.1">
    <property type="nucleotide sequence ID" value="NZ_CP058579.1"/>
</dbReference>
<dbReference type="Gene3D" id="2.30.110.10">
    <property type="entry name" value="Electron Transport, Fmn-binding Protein, Chain A"/>
    <property type="match status" value="1"/>
</dbReference>
<dbReference type="InterPro" id="IPR012349">
    <property type="entry name" value="Split_barrel_FMN-bd"/>
</dbReference>
<organism evidence="3 4">
    <name type="scientific">Halorarum salinum</name>
    <dbReference type="NCBI Taxonomy" id="2743089"/>
    <lineage>
        <taxon>Archaea</taxon>
        <taxon>Methanobacteriati</taxon>
        <taxon>Methanobacteriota</taxon>
        <taxon>Stenosarchaea group</taxon>
        <taxon>Halobacteria</taxon>
        <taxon>Halobacteriales</taxon>
        <taxon>Haloferacaceae</taxon>
        <taxon>Halorarum</taxon>
    </lineage>
</organism>
<dbReference type="Pfam" id="PF12900">
    <property type="entry name" value="Pyridox_ox_2"/>
    <property type="match status" value="1"/>
</dbReference>
<dbReference type="SUPFAM" id="SSF50475">
    <property type="entry name" value="FMN-binding split barrel"/>
    <property type="match status" value="1"/>
</dbReference>
<keyword evidence="1" id="KW-0560">Oxidoreductase</keyword>
<dbReference type="InterPro" id="IPR052019">
    <property type="entry name" value="F420H2_bilvrd_red/Heme_oxyg"/>
</dbReference>
<evidence type="ECO:0000313" key="3">
    <source>
        <dbReference type="EMBL" id="QLG62472.1"/>
    </source>
</evidence>
<dbReference type="GO" id="GO:0005829">
    <property type="term" value="C:cytosol"/>
    <property type="evidence" value="ECO:0007669"/>
    <property type="project" value="TreeGrafter"/>
</dbReference>
<proteinExistence type="predicted"/>
<dbReference type="OrthoDB" id="4669at2157"/>
<dbReference type="GO" id="GO:0016627">
    <property type="term" value="F:oxidoreductase activity, acting on the CH-CH group of donors"/>
    <property type="evidence" value="ECO:0007669"/>
    <property type="project" value="TreeGrafter"/>
</dbReference>
<gene>
    <name evidence="3" type="ORF">HUG12_12330</name>
</gene>
<dbReference type="EMBL" id="CP058579">
    <property type="protein sequence ID" value="QLG62472.1"/>
    <property type="molecule type" value="Genomic_DNA"/>
</dbReference>
<name>A0A7D5LB27_9EURY</name>
<dbReference type="GeneID" id="56038259"/>
<dbReference type="InterPro" id="IPR024747">
    <property type="entry name" value="Pyridox_Oxase-rel"/>
</dbReference>
<evidence type="ECO:0000313" key="4">
    <source>
        <dbReference type="Proteomes" id="UP000509626"/>
    </source>
</evidence>
<feature type="compositionally biased region" description="Acidic residues" evidence="2">
    <location>
        <begin position="108"/>
        <end position="124"/>
    </location>
</feature>
<sequence length="143" mass="15508">MVVPDRVTDRIADAPLSAHVATSVEDRPHVAPVWYAYEDGSLWITTGGKKLRNVRRNPRVAVSIESADRAGNVDWNATLLATARVVDDAEREEEVLDAIDRKYRGDTDDRDDAGDGDAEADGGEESAGALVELRIASATLAEY</sequence>
<feature type="region of interest" description="Disordered" evidence="2">
    <location>
        <begin position="96"/>
        <end position="126"/>
    </location>
</feature>
<accession>A0A7D5LB27</accession>
<dbReference type="PANTHER" id="PTHR35176:SF6">
    <property type="entry name" value="HEME OXYGENASE HI_0854-RELATED"/>
    <property type="match status" value="1"/>
</dbReference>
<feature type="compositionally biased region" description="Basic and acidic residues" evidence="2">
    <location>
        <begin position="98"/>
        <end position="107"/>
    </location>
</feature>
<protein>
    <submittedName>
        <fullName evidence="3">Pyridoxamine 5'-phosphate oxidase family protein</fullName>
    </submittedName>
</protein>
<dbReference type="KEGG" id="halu:HUG12_12330"/>